<comment type="cofactor">
    <cofactor evidence="14">
        <name>Mg(2+)</name>
        <dbReference type="ChEBI" id="CHEBI:18420"/>
    </cofactor>
</comment>
<dbReference type="InterPro" id="IPR014140">
    <property type="entry name" value="DNA_helicase_suAddB"/>
</dbReference>
<keyword evidence="5 14" id="KW-0227">DNA damage</keyword>
<dbReference type="Gene3D" id="3.90.320.10">
    <property type="match status" value="1"/>
</dbReference>
<dbReference type="Gene3D" id="3.40.50.300">
    <property type="entry name" value="P-loop containing nucleotide triphosphate hydrolases"/>
    <property type="match status" value="3"/>
</dbReference>
<dbReference type="Proteomes" id="UP000595254">
    <property type="component" value="Chromosome"/>
</dbReference>
<feature type="coiled-coil region" evidence="15">
    <location>
        <begin position="450"/>
        <end position="477"/>
    </location>
</feature>
<dbReference type="EMBL" id="CP068053">
    <property type="protein sequence ID" value="QQT02103.1"/>
    <property type="molecule type" value="Genomic_DNA"/>
</dbReference>
<evidence type="ECO:0000256" key="14">
    <source>
        <dbReference type="HAMAP-Rule" id="MF_01452"/>
    </source>
</evidence>
<evidence type="ECO:0000256" key="1">
    <source>
        <dbReference type="ARBA" id="ARBA00022485"/>
    </source>
</evidence>
<keyword evidence="10 14" id="KW-0408">Iron</keyword>
<keyword evidence="11 14" id="KW-0411">Iron-sulfur</keyword>
<dbReference type="PROSITE" id="PS51217">
    <property type="entry name" value="UVRD_HELICASE_CTER"/>
    <property type="match status" value="1"/>
</dbReference>
<evidence type="ECO:0000256" key="3">
    <source>
        <dbReference type="ARBA" id="ARBA00022723"/>
    </source>
</evidence>
<dbReference type="KEGG" id="ppsr:I6J18_09825"/>
<keyword evidence="4 14" id="KW-0547">Nucleotide-binding</keyword>
<keyword evidence="6 14" id="KW-0378">Hydrolase</keyword>
<comment type="miscellaneous">
    <text evidence="14">Despite having conserved helicase domains, this subunit does not have helicase activity.</text>
</comment>
<organism evidence="17 18">
    <name type="scientific">Peribacillus psychrosaccharolyticus</name>
    <name type="common">Bacillus psychrosaccharolyticus</name>
    <dbReference type="NCBI Taxonomy" id="1407"/>
    <lineage>
        <taxon>Bacteria</taxon>
        <taxon>Bacillati</taxon>
        <taxon>Bacillota</taxon>
        <taxon>Bacilli</taxon>
        <taxon>Bacillales</taxon>
        <taxon>Bacillaceae</taxon>
        <taxon>Peribacillus</taxon>
    </lineage>
</organism>
<feature type="binding site" evidence="14">
    <location>
        <position position="1131"/>
    </location>
    <ligand>
        <name>[4Fe-4S] cluster</name>
        <dbReference type="ChEBI" id="CHEBI:49883"/>
    </ligand>
</feature>
<evidence type="ECO:0000313" key="18">
    <source>
        <dbReference type="Proteomes" id="UP000595254"/>
    </source>
</evidence>
<evidence type="ECO:0000256" key="11">
    <source>
        <dbReference type="ARBA" id="ARBA00023014"/>
    </source>
</evidence>
<keyword evidence="9 14" id="KW-0067">ATP-binding</keyword>
<protein>
    <recommendedName>
        <fullName evidence="14">ATP-dependent helicase/deoxyribonuclease subunit B</fullName>
        <ecNumber evidence="14">3.1.-.-</ecNumber>
    </recommendedName>
    <alternativeName>
        <fullName evidence="14">ATP-dependent helicase/nuclease subunit AddB</fullName>
    </alternativeName>
</protein>
<evidence type="ECO:0000256" key="10">
    <source>
        <dbReference type="ARBA" id="ARBA00023004"/>
    </source>
</evidence>
<keyword evidence="12 14" id="KW-0238">DNA-binding</keyword>
<keyword evidence="1 14" id="KW-0004">4Fe-4S</keyword>
<dbReference type="InterPro" id="IPR014017">
    <property type="entry name" value="DNA_helicase_UvrD-like_C"/>
</dbReference>
<evidence type="ECO:0000256" key="2">
    <source>
        <dbReference type="ARBA" id="ARBA00022722"/>
    </source>
</evidence>
<accession>A0A974NQM5</accession>
<comment type="similarity">
    <text evidence="14">Belongs to the helicase family. AddB/RexB type 1 subfamily.</text>
</comment>
<dbReference type="InterPro" id="IPR038726">
    <property type="entry name" value="PDDEXK_AddAB-type"/>
</dbReference>
<evidence type="ECO:0000313" key="17">
    <source>
        <dbReference type="EMBL" id="QQT02103.1"/>
    </source>
</evidence>
<dbReference type="InterPro" id="IPR027417">
    <property type="entry name" value="P-loop_NTPase"/>
</dbReference>
<dbReference type="InterPro" id="IPR011604">
    <property type="entry name" value="PDDEXK-like_dom_sf"/>
</dbReference>
<dbReference type="EC" id="3.1.-.-" evidence="14"/>
<dbReference type="NCBIfam" id="TIGR02773">
    <property type="entry name" value="addB_Gpos"/>
    <property type="match status" value="1"/>
</dbReference>
<dbReference type="GO" id="GO:0005524">
    <property type="term" value="F:ATP binding"/>
    <property type="evidence" value="ECO:0007669"/>
    <property type="project" value="UniProtKB-UniRule"/>
</dbReference>
<name>A0A974NQM5_PERPY</name>
<keyword evidence="2 14" id="KW-0540">Nuclease</keyword>
<dbReference type="RefSeq" id="WP_040376019.1">
    <property type="nucleotide sequence ID" value="NZ_CP068053.1"/>
</dbReference>
<dbReference type="GO" id="GO:0008409">
    <property type="term" value="F:5'-3' exonuclease activity"/>
    <property type="evidence" value="ECO:0007669"/>
    <property type="project" value="UniProtKB-UniRule"/>
</dbReference>
<dbReference type="SUPFAM" id="SSF52540">
    <property type="entry name" value="P-loop containing nucleoside triphosphate hydrolases"/>
    <property type="match status" value="1"/>
</dbReference>
<dbReference type="GO" id="GO:0000724">
    <property type="term" value="P:double-strand break repair via homologous recombination"/>
    <property type="evidence" value="ECO:0007669"/>
    <property type="project" value="UniProtKB-UniRule"/>
</dbReference>
<keyword evidence="15" id="KW-0175">Coiled coil</keyword>
<dbReference type="HAMAP" id="MF_01452">
    <property type="entry name" value="AddB_type1"/>
    <property type="match status" value="1"/>
</dbReference>
<keyword evidence="3 14" id="KW-0479">Metal-binding</keyword>
<comment type="cofactor">
    <cofactor evidence="14">
        <name>[4Fe-4S] cluster</name>
        <dbReference type="ChEBI" id="CHEBI:49883"/>
    </cofactor>
    <text evidence="14">Binds 1 [4Fe-4S] cluster.</text>
</comment>
<dbReference type="Pfam" id="PF21445">
    <property type="entry name" value="ADDB_N"/>
    <property type="match status" value="1"/>
</dbReference>
<dbReference type="GO" id="GO:0004386">
    <property type="term" value="F:helicase activity"/>
    <property type="evidence" value="ECO:0007669"/>
    <property type="project" value="UniProtKB-KW"/>
</dbReference>
<proteinExistence type="inferred from homology"/>
<evidence type="ECO:0000256" key="5">
    <source>
        <dbReference type="ARBA" id="ARBA00022763"/>
    </source>
</evidence>
<keyword evidence="7 14" id="KW-0347">Helicase</keyword>
<reference evidence="17 18" key="1">
    <citation type="submission" date="2021-01" db="EMBL/GenBank/DDBJ databases">
        <title>FDA dAtabase for Regulatory Grade micrObial Sequences (FDA-ARGOS): Supporting development and validation of Infectious Disease Dx tests.</title>
        <authorList>
            <person name="Nelson B."/>
            <person name="Plummer A."/>
            <person name="Tallon L."/>
            <person name="Sadzewicz L."/>
            <person name="Zhao X."/>
            <person name="Boylan J."/>
            <person name="Ott S."/>
            <person name="Bowen H."/>
            <person name="Vavikolanu K."/>
            <person name="Mehta A."/>
            <person name="Aluvathingal J."/>
            <person name="Nadendla S."/>
            <person name="Myers T."/>
            <person name="Yan Y."/>
            <person name="Sichtig H."/>
        </authorList>
    </citation>
    <scope>NUCLEOTIDE SEQUENCE [LARGE SCALE GENOMIC DNA]</scope>
    <source>
        <strain evidence="17 18">FDAARGOS_1161</strain>
    </source>
</reference>
<evidence type="ECO:0000256" key="6">
    <source>
        <dbReference type="ARBA" id="ARBA00022801"/>
    </source>
</evidence>
<dbReference type="GO" id="GO:0046872">
    <property type="term" value="F:metal ion binding"/>
    <property type="evidence" value="ECO:0007669"/>
    <property type="project" value="UniProtKB-KW"/>
</dbReference>
<dbReference type="Pfam" id="PF12705">
    <property type="entry name" value="PDDEXK_1"/>
    <property type="match status" value="1"/>
</dbReference>
<sequence>MPLQFLIGRSGTGKTTRILEDIRGKLREDPAGNPIIYLVPDQMTFLSEYKLVKTPDLGGMVRAQVFSFSRLAWRVLQETGGMNRRHLDSVGVTMLIRKIMEDKKDDLKMFRRSADKQGFIAQMDEMLKEFKRYCIDPEQVRIFHDETEELPEGLRDKLHDLDLIYQQFEEELIGKYLDSEDYFKLLVEKMADSSYLASATIYMDGFYSLTPQELLIVDGLLKHSRHVTVSLTLDRPFRQNPPDALHLFRQTGSTYYDIYQSALKQGISIEEDMVLEAVGRYTGSPSLKHLETNFAVRPVTKYPLDVKVAITQAVNRRAEVEGVARDILKLVRDGVYRWNDIAILVRNGESYHDLIDTVFKDYEIPVFIDSKRSMLNHPLLELVRSTLEIIVSNWRYETVFRAIKTELLAPIGQTTPSIRERVDRLENYVLSRGIKGTRWTSKDRWGYRRIRGLELEERSQTTKEKELENELNDLKEMFTEPILTLSRRFKRARTGREYCEALFIYLEELHIPEKLDKLKFEAEEAGELIRAREHEQSWDAVIDLLDQYVEILGDEKIGLKQFSTIIETGMESMKFSLVPPAIDQVIVANLNLSRIDDVRAAFVIGLNEGVLPGKVTAEGIFSDGDRNALLADGLEVAPGSGLRLLDEEFTAYKAFTTPSEALYMSYPLADEEGKSLLPSSYIKRVRDLLGQVNEAVYTNDPSDFDAVRQVSFAANYNVALAYLTAQLQLLKRGYPIDALWWDVYNAYMRNDEIKPLAIRVLSSLFYENKAKKLSEDTSKKLYGENILASVSRMEMFNSCPFSHFAAHGLKLQERKIYRLDAPDIGEMFHGALKIISDYLHENKISWSSLTKEQCLQLARSAIERLAPKLQNQILLSTNRHHYLKRKLEDVIGRASIVLSEQAKASGFAPIGLEVAFGSKEEIPPLTFSLKNGTQMELVGRIDRVDKAEVDSGIYLRVLDYKSSDKELNMSEVYYGLALQMLTYLDIVVSHSKTLVGKDAKPAGVLYFHVHNPVVKSNSMLNLDEIEEAMFKSFKMKGLVLGNPDVIQLMDTTLDSSGKTTSDIVPVTLKKDGSLGARSKVASDGDFTLLQNHVRNVFQKAGDEIVDGKVEITPYKLKEKKPCTFCAYKSVCQFDESLEENEYNVLVNRKDADILDILKKGGNDDE</sequence>
<evidence type="ECO:0000256" key="15">
    <source>
        <dbReference type="SAM" id="Coils"/>
    </source>
</evidence>
<dbReference type="PANTHER" id="PTHR30591">
    <property type="entry name" value="RECBCD ENZYME SUBUNIT RECC"/>
    <property type="match status" value="1"/>
</dbReference>
<feature type="binding site" evidence="14">
    <location>
        <position position="799"/>
    </location>
    <ligand>
        <name>[4Fe-4S] cluster</name>
        <dbReference type="ChEBI" id="CHEBI:49883"/>
    </ligand>
</feature>
<comment type="function">
    <text evidence="14">The heterodimer acts as both an ATP-dependent DNA helicase and an ATP-dependent, dual-direction single-stranded exonuclease. Recognizes the chi site generating a DNA molecule suitable for the initiation of homologous recombination. The AddB subunit has 5' -&gt; 3' nuclease activity but not helicase activity.</text>
</comment>
<feature type="binding site" evidence="14">
    <location>
        <position position="1122"/>
    </location>
    <ligand>
        <name>[4Fe-4S] cluster</name>
        <dbReference type="ChEBI" id="CHEBI:49883"/>
    </ligand>
</feature>
<dbReference type="AlphaFoldDB" id="A0A974NQM5"/>
<evidence type="ECO:0000256" key="12">
    <source>
        <dbReference type="ARBA" id="ARBA00023125"/>
    </source>
</evidence>
<gene>
    <name evidence="14 17" type="primary">addB</name>
    <name evidence="17" type="ORF">I6J18_09825</name>
</gene>
<dbReference type="InterPro" id="IPR049035">
    <property type="entry name" value="ADDB_N"/>
</dbReference>
<evidence type="ECO:0000256" key="13">
    <source>
        <dbReference type="ARBA" id="ARBA00023204"/>
    </source>
</evidence>
<keyword evidence="13 14" id="KW-0234">DNA repair</keyword>
<evidence type="ECO:0000256" key="8">
    <source>
        <dbReference type="ARBA" id="ARBA00022839"/>
    </source>
</evidence>
<evidence type="ECO:0000256" key="7">
    <source>
        <dbReference type="ARBA" id="ARBA00022806"/>
    </source>
</evidence>
<evidence type="ECO:0000256" key="4">
    <source>
        <dbReference type="ARBA" id="ARBA00022741"/>
    </source>
</evidence>
<dbReference type="GO" id="GO:0003690">
    <property type="term" value="F:double-stranded DNA binding"/>
    <property type="evidence" value="ECO:0007669"/>
    <property type="project" value="UniProtKB-UniRule"/>
</dbReference>
<dbReference type="GO" id="GO:0051539">
    <property type="term" value="F:4 iron, 4 sulfur cluster binding"/>
    <property type="evidence" value="ECO:0007669"/>
    <property type="project" value="UniProtKB-KW"/>
</dbReference>
<evidence type="ECO:0000259" key="16">
    <source>
        <dbReference type="PROSITE" id="PS51217"/>
    </source>
</evidence>
<feature type="binding site" evidence="14">
    <location>
        <position position="1125"/>
    </location>
    <ligand>
        <name>[4Fe-4S] cluster</name>
        <dbReference type="ChEBI" id="CHEBI:49883"/>
    </ligand>
</feature>
<evidence type="ECO:0000256" key="9">
    <source>
        <dbReference type="ARBA" id="ARBA00022840"/>
    </source>
</evidence>
<comment type="subunit">
    <text evidence="14">Heterodimer of AddA and AddB.</text>
</comment>
<feature type="domain" description="UvrD-like helicase C-terminal" evidence="16">
    <location>
        <begin position="277"/>
        <end position="583"/>
    </location>
</feature>
<keyword evidence="18" id="KW-1185">Reference proteome</keyword>
<dbReference type="Gene3D" id="6.10.140.1030">
    <property type="match status" value="1"/>
</dbReference>
<keyword evidence="8 14" id="KW-0269">Exonuclease</keyword>
<dbReference type="PANTHER" id="PTHR30591:SF1">
    <property type="entry name" value="RECBCD ENZYME SUBUNIT RECC"/>
    <property type="match status" value="1"/>
</dbReference>